<gene>
    <name evidence="12" type="ORF">LITE_LOCUS18946</name>
</gene>
<name>A0AAV0KHH4_9ROSI</name>
<dbReference type="PANTHER" id="PTHR45671">
    <property type="entry name" value="SOLUTE CARRIER FAMILY 25 (MITOCHONDRIAL CARRIER PHOSPHATE CARRIER), MEMBER 3, LIKE-RELATED-RELATED"/>
    <property type="match status" value="1"/>
</dbReference>
<keyword evidence="6" id="KW-0999">Mitochondrion inner membrane</keyword>
<organism evidence="12 13">
    <name type="scientific">Linum tenue</name>
    <dbReference type="NCBI Taxonomy" id="586396"/>
    <lineage>
        <taxon>Eukaryota</taxon>
        <taxon>Viridiplantae</taxon>
        <taxon>Streptophyta</taxon>
        <taxon>Embryophyta</taxon>
        <taxon>Tracheophyta</taxon>
        <taxon>Spermatophyta</taxon>
        <taxon>Magnoliopsida</taxon>
        <taxon>eudicotyledons</taxon>
        <taxon>Gunneridae</taxon>
        <taxon>Pentapetalae</taxon>
        <taxon>rosids</taxon>
        <taxon>fabids</taxon>
        <taxon>Malpighiales</taxon>
        <taxon>Linaceae</taxon>
        <taxon>Linum</taxon>
    </lineage>
</organism>
<protein>
    <recommendedName>
        <fullName evidence="14">Mitochondrial phosphate carrier protein</fullName>
    </recommendedName>
</protein>
<keyword evidence="3 11" id="KW-0813">Transport</keyword>
<proteinExistence type="inferred from homology"/>
<dbReference type="GO" id="GO:1990547">
    <property type="term" value="P:mitochondrial phosphate ion transmembrane transport"/>
    <property type="evidence" value="ECO:0007669"/>
    <property type="project" value="InterPro"/>
</dbReference>
<evidence type="ECO:0008006" key="14">
    <source>
        <dbReference type="Google" id="ProtNLM"/>
    </source>
</evidence>
<dbReference type="PANTHER" id="PTHR45671:SF14">
    <property type="entry name" value="PHOSPHATE CARRIER PROTEIN"/>
    <property type="match status" value="1"/>
</dbReference>
<evidence type="ECO:0000256" key="10">
    <source>
        <dbReference type="PROSITE-ProRule" id="PRU00282"/>
    </source>
</evidence>
<evidence type="ECO:0000256" key="11">
    <source>
        <dbReference type="RuleBase" id="RU000488"/>
    </source>
</evidence>
<evidence type="ECO:0000256" key="1">
    <source>
        <dbReference type="ARBA" id="ARBA00004448"/>
    </source>
</evidence>
<dbReference type="Gene3D" id="1.50.40.10">
    <property type="entry name" value="Mitochondrial carrier domain"/>
    <property type="match status" value="1"/>
</dbReference>
<comment type="subcellular location">
    <subcellularLocation>
        <location evidence="1">Mitochondrion inner membrane</location>
        <topology evidence="1">Multi-pass membrane protein</topology>
    </subcellularLocation>
</comment>
<evidence type="ECO:0000256" key="6">
    <source>
        <dbReference type="ARBA" id="ARBA00022792"/>
    </source>
</evidence>
<feature type="repeat" description="Solcar" evidence="10">
    <location>
        <begin position="309"/>
        <end position="388"/>
    </location>
</feature>
<sequence length="402" mass="44360">RPRETGRAFPAGQNNPKAKWFGEALVDDRLFLDGIVKKAGKRKSLSHSGSVMVADQKGVLGIAVPGVEKHQYQASAKPTGLNYYGLCTFAGIFSAGTTHLAITPLDVIKVNMQLNPIKYHTISTCFATLLKEQGPSTFWRGWASKFFGYGLQGGCRFGLYEYFKTLYSNVIPSDYQRNRSIIFFTSSATAEVFANLCLCPFEAIKVKVQAQPHFAKGLLDGFPKLYASDGLLGYTTTLKSPFLSTIRTLPFLTCAFSYYYGHSFYRGLVPLMGRNIPFSMVMFSTFEHTVDFLYRKVVKARKEECTKWRQLGITCVAGYAAGSVGSVITNPADNLVTHLYNRKGDGLITAVKKIGCLNLFTRSLPIRVILVGPAVTLQWLLFDSVKVFSGLPSSGEVRTDVG</sequence>
<evidence type="ECO:0000256" key="8">
    <source>
        <dbReference type="ARBA" id="ARBA00023128"/>
    </source>
</evidence>
<evidence type="ECO:0000256" key="4">
    <source>
        <dbReference type="ARBA" id="ARBA00022692"/>
    </source>
</evidence>
<dbReference type="InterPro" id="IPR018108">
    <property type="entry name" value="MCP_transmembrane"/>
</dbReference>
<dbReference type="InterPro" id="IPR044677">
    <property type="entry name" value="SLC25A3/Pic2/Mir1-like"/>
</dbReference>
<keyword evidence="7" id="KW-1133">Transmembrane helix</keyword>
<dbReference type="Pfam" id="PF00153">
    <property type="entry name" value="Mito_carr"/>
    <property type="match status" value="2"/>
</dbReference>
<keyword evidence="8" id="KW-0496">Mitochondrion</keyword>
<dbReference type="Proteomes" id="UP001154282">
    <property type="component" value="Unassembled WGS sequence"/>
</dbReference>
<keyword evidence="9 10" id="KW-0472">Membrane</keyword>
<evidence type="ECO:0000256" key="7">
    <source>
        <dbReference type="ARBA" id="ARBA00022989"/>
    </source>
</evidence>
<feature type="repeat" description="Solcar" evidence="10">
    <location>
        <begin position="178"/>
        <end position="292"/>
    </location>
</feature>
<accession>A0AAV0KHH4</accession>
<dbReference type="SUPFAM" id="SSF103506">
    <property type="entry name" value="Mitochondrial carrier"/>
    <property type="match status" value="1"/>
</dbReference>
<dbReference type="GO" id="GO:0005743">
    <property type="term" value="C:mitochondrial inner membrane"/>
    <property type="evidence" value="ECO:0007669"/>
    <property type="project" value="UniProtKB-SubCell"/>
</dbReference>
<evidence type="ECO:0000313" key="12">
    <source>
        <dbReference type="EMBL" id="CAI0421857.1"/>
    </source>
</evidence>
<reference evidence="12" key="1">
    <citation type="submission" date="2022-08" db="EMBL/GenBank/DDBJ databases">
        <authorList>
            <person name="Gutierrez-Valencia J."/>
        </authorList>
    </citation>
    <scope>NUCLEOTIDE SEQUENCE</scope>
</reference>
<dbReference type="PROSITE" id="PS50920">
    <property type="entry name" value="SOLCAR"/>
    <property type="match status" value="3"/>
</dbReference>
<feature type="non-terminal residue" evidence="12">
    <location>
        <position position="1"/>
    </location>
</feature>
<comment type="caution">
    <text evidence="12">The sequence shown here is derived from an EMBL/GenBank/DDBJ whole genome shotgun (WGS) entry which is preliminary data.</text>
</comment>
<comment type="similarity">
    <text evidence="2 11">Belongs to the mitochondrial carrier (TC 2.A.29) family.</text>
</comment>
<feature type="repeat" description="Solcar" evidence="10">
    <location>
        <begin position="82"/>
        <end position="166"/>
    </location>
</feature>
<keyword evidence="5" id="KW-0677">Repeat</keyword>
<dbReference type="EMBL" id="CAMGYJ010000005">
    <property type="protein sequence ID" value="CAI0421857.1"/>
    <property type="molecule type" value="Genomic_DNA"/>
</dbReference>
<evidence type="ECO:0000313" key="13">
    <source>
        <dbReference type="Proteomes" id="UP001154282"/>
    </source>
</evidence>
<dbReference type="GO" id="GO:0005315">
    <property type="term" value="F:phosphate transmembrane transporter activity"/>
    <property type="evidence" value="ECO:0007669"/>
    <property type="project" value="InterPro"/>
</dbReference>
<evidence type="ECO:0000256" key="2">
    <source>
        <dbReference type="ARBA" id="ARBA00006375"/>
    </source>
</evidence>
<evidence type="ECO:0000256" key="9">
    <source>
        <dbReference type="ARBA" id="ARBA00023136"/>
    </source>
</evidence>
<dbReference type="InterPro" id="IPR023395">
    <property type="entry name" value="MCP_dom_sf"/>
</dbReference>
<keyword evidence="4 10" id="KW-0812">Transmembrane</keyword>
<evidence type="ECO:0000256" key="3">
    <source>
        <dbReference type="ARBA" id="ARBA00022448"/>
    </source>
</evidence>
<evidence type="ECO:0000256" key="5">
    <source>
        <dbReference type="ARBA" id="ARBA00022737"/>
    </source>
</evidence>
<dbReference type="AlphaFoldDB" id="A0AAV0KHH4"/>
<keyword evidence="13" id="KW-1185">Reference proteome</keyword>